<evidence type="ECO:0000256" key="3">
    <source>
        <dbReference type="ARBA" id="ARBA00022793"/>
    </source>
</evidence>
<keyword evidence="10 12" id="KW-1208">Phospholipid metabolism</keyword>
<proteinExistence type="inferred from homology"/>
<keyword evidence="12" id="KW-0333">Golgi apparatus</keyword>
<keyword evidence="11 12" id="KW-0670">Pyruvate</keyword>
<dbReference type="EC" id="4.1.1.65" evidence="12"/>
<keyword evidence="5 12" id="KW-0443">Lipid metabolism</keyword>
<gene>
    <name evidence="12" type="primary">PSD2</name>
    <name evidence="17" type="ORF">K493DRAFT_91114</name>
</gene>
<reference evidence="17 18" key="1">
    <citation type="submission" date="2016-07" db="EMBL/GenBank/DDBJ databases">
        <title>Pervasive Adenine N6-methylation of Active Genes in Fungi.</title>
        <authorList>
            <consortium name="DOE Joint Genome Institute"/>
            <person name="Mondo S.J."/>
            <person name="Dannebaum R.O."/>
            <person name="Kuo R.C."/>
            <person name="Labutti K."/>
            <person name="Haridas S."/>
            <person name="Kuo A."/>
            <person name="Salamov A."/>
            <person name="Ahrendt S.R."/>
            <person name="Lipzen A."/>
            <person name="Sullivan W."/>
            <person name="Andreopoulos W.B."/>
            <person name="Clum A."/>
            <person name="Lindquist E."/>
            <person name="Daum C."/>
            <person name="Ramamoorthy G.K."/>
            <person name="Gryganskyi A."/>
            <person name="Culley D."/>
            <person name="Magnuson J.K."/>
            <person name="James T.Y."/>
            <person name="O'Malley M.A."/>
            <person name="Stajich J.E."/>
            <person name="Spatafora J.W."/>
            <person name="Visel A."/>
            <person name="Grigoriev I.V."/>
        </authorList>
    </citation>
    <scope>NUCLEOTIDE SEQUENCE [LARGE SCALE GENOMIC DNA]</scope>
    <source>
        <strain evidence="17 18">CBS 931.73</strain>
    </source>
</reference>
<evidence type="ECO:0000313" key="18">
    <source>
        <dbReference type="Proteomes" id="UP000193498"/>
    </source>
</evidence>
<keyword evidence="3 12" id="KW-0210">Decarboxylase</keyword>
<dbReference type="GO" id="GO:0005509">
    <property type="term" value="F:calcium ion binding"/>
    <property type="evidence" value="ECO:0007669"/>
    <property type="project" value="InterPro"/>
</dbReference>
<comment type="subcellular location">
    <subcellularLocation>
        <location evidence="12">Golgi apparatus membrane</location>
        <topology evidence="12">Peripheral membrane protein</topology>
        <orientation evidence="12">Cytoplasmic side</orientation>
    </subcellularLocation>
    <subcellularLocation>
        <location evidence="12">Endosome membrane</location>
        <topology evidence="12">Peripheral membrane protein</topology>
        <orientation evidence="12">Cytoplasmic side</orientation>
    </subcellularLocation>
</comment>
<evidence type="ECO:0000256" key="1">
    <source>
        <dbReference type="ARBA" id="ARBA00005189"/>
    </source>
</evidence>
<dbReference type="InterPro" id="IPR035892">
    <property type="entry name" value="C2_domain_sf"/>
</dbReference>
<comment type="domain">
    <text evidence="12">The C2 domains have an essential, but non-catalytic function. They may facilitate interactions with other proteins and are required for lipid transport function.</text>
</comment>
<keyword evidence="12" id="KW-0967">Endosome</keyword>
<comment type="catalytic activity">
    <reaction evidence="12">
        <text>a 1,2-diacyl-sn-glycero-3-phospho-L-serine + H(+) = a 1,2-diacyl-sn-glycero-3-phosphoethanolamine + CO2</text>
        <dbReference type="Rhea" id="RHEA:20828"/>
        <dbReference type="ChEBI" id="CHEBI:15378"/>
        <dbReference type="ChEBI" id="CHEBI:16526"/>
        <dbReference type="ChEBI" id="CHEBI:57262"/>
        <dbReference type="ChEBI" id="CHEBI:64612"/>
        <dbReference type="EC" id="4.1.1.65"/>
    </reaction>
</comment>
<comment type="function">
    <text evidence="12">Catalyzes the formation of phosphatidylethanolamine (PtdEtn) from phosphatidylserine (PtdSer). Plays a central role in phospholipid metabolism and in the interorganelle trafficking of phosphatidylserine.</text>
</comment>
<feature type="transmembrane region" description="Helical" evidence="14">
    <location>
        <begin position="826"/>
        <end position="845"/>
    </location>
</feature>
<feature type="chain" id="PRO_5023270920" description="Phosphatidylserine decarboxylase 2 alpha chain" evidence="12">
    <location>
        <begin position="834"/>
        <end position="876"/>
    </location>
</feature>
<keyword evidence="18" id="KW-1185">Reference proteome</keyword>
<comment type="similarity">
    <text evidence="12">Belongs to the phosphatidylserine decarboxylase family. PSD-B subfamily. Eukaryotic type II sub-subfamily.</text>
</comment>
<feature type="domain" description="C2" evidence="15">
    <location>
        <begin position="1"/>
        <end position="106"/>
    </location>
</feature>
<feature type="chain" id="PRO_5023270921" description="Phosphatidylserine decarboxylase 2 beta chain" evidence="12">
    <location>
        <begin position="1"/>
        <end position="833"/>
    </location>
</feature>
<evidence type="ECO:0000256" key="10">
    <source>
        <dbReference type="ARBA" id="ARBA00023264"/>
    </source>
</evidence>
<feature type="domain" description="EF-hand" evidence="16">
    <location>
        <begin position="391"/>
        <end position="426"/>
    </location>
</feature>
<dbReference type="Pfam" id="PF00168">
    <property type="entry name" value="C2"/>
    <property type="match status" value="2"/>
</dbReference>
<evidence type="ECO:0000256" key="2">
    <source>
        <dbReference type="ARBA" id="ARBA00022516"/>
    </source>
</evidence>
<protein>
    <recommendedName>
        <fullName evidence="12">Phosphatidylserine decarboxylase proenzyme 2</fullName>
        <ecNumber evidence="12">4.1.1.65</ecNumber>
    </recommendedName>
    <component>
        <recommendedName>
            <fullName evidence="12">Phosphatidylserine decarboxylase 2 beta chain</fullName>
        </recommendedName>
    </component>
    <component>
        <recommendedName>
            <fullName evidence="12">Phosphatidylserine decarboxylase 2 alpha chain</fullName>
        </recommendedName>
    </component>
</protein>
<dbReference type="InterPro" id="IPR002048">
    <property type="entry name" value="EF_hand_dom"/>
</dbReference>
<organism evidence="17 18">
    <name type="scientific">Basidiobolus meristosporus CBS 931.73</name>
    <dbReference type="NCBI Taxonomy" id="1314790"/>
    <lineage>
        <taxon>Eukaryota</taxon>
        <taxon>Fungi</taxon>
        <taxon>Fungi incertae sedis</taxon>
        <taxon>Zoopagomycota</taxon>
        <taxon>Entomophthoromycotina</taxon>
        <taxon>Basidiobolomycetes</taxon>
        <taxon>Basidiobolales</taxon>
        <taxon>Basidiobolaceae</taxon>
        <taxon>Basidiobolus</taxon>
    </lineage>
</organism>
<dbReference type="GO" id="GO:0004609">
    <property type="term" value="F:phosphatidylserine decarboxylase activity"/>
    <property type="evidence" value="ECO:0007669"/>
    <property type="project" value="UniProtKB-UniRule"/>
</dbReference>
<dbReference type="GO" id="GO:0010008">
    <property type="term" value="C:endosome membrane"/>
    <property type="evidence" value="ECO:0007669"/>
    <property type="project" value="UniProtKB-SubCell"/>
</dbReference>
<keyword evidence="7 12" id="KW-0865">Zymogen</keyword>
<feature type="transmembrane region" description="Helical" evidence="14">
    <location>
        <begin position="794"/>
        <end position="814"/>
    </location>
</feature>
<dbReference type="InterPro" id="IPR033179">
    <property type="entry name" value="PSD_type2_pro"/>
</dbReference>
<dbReference type="GO" id="GO:0006646">
    <property type="term" value="P:phosphatidylethanolamine biosynthetic process"/>
    <property type="evidence" value="ECO:0007669"/>
    <property type="project" value="UniProtKB-UniRule"/>
</dbReference>
<feature type="active site" description="Schiff-base intermediate with substrate; via pyruvic acid; for decarboxylase activity" evidence="12">
    <location>
        <position position="834"/>
    </location>
</feature>
<dbReference type="SMART" id="SM00239">
    <property type="entry name" value="C2"/>
    <property type="match status" value="2"/>
</dbReference>
<keyword evidence="4" id="KW-0106">Calcium</keyword>
<accession>A0A1Y1XBE1</accession>
<comment type="PTM">
    <text evidence="12">Is synthesized initially as an inactive proenzyme. Formation of the active enzyme involves a self-maturation process in which the active site pyruvoyl group is generated from an internal serine residue via an autocatalytic post-translational modification. Two non-identical subunits are generated from the proenzyme in this reaction, and the pyruvate is formed at the N-terminus of the alpha chain, which is derived from the carboxyl end of the proenzyme. The autoendoproteolytic cleavage occurs by a canonical serine protease mechanism, in which the side chain hydroxyl group of the serine supplies its oxygen atom to form the C-terminus of the beta chain, while the remainder of the serine residue undergoes an oxidative deamination to produce ammonia and the pyruvoyl prosthetic group on the alpha chain. During this reaction, the Ser that is part of the protease active site of the proenzyme becomes the pyruvoyl prosthetic group, which constitutes an essential element of the active site of the mature decarboxylase.</text>
</comment>
<dbReference type="UniPathway" id="UPA00558">
    <property type="reaction ID" value="UER00616"/>
</dbReference>
<feature type="modified residue" description="Pyruvic acid (Ser); by autocatalysis" evidence="12">
    <location>
        <position position="834"/>
    </location>
</feature>
<evidence type="ECO:0000259" key="16">
    <source>
        <dbReference type="PROSITE" id="PS50222"/>
    </source>
</evidence>
<keyword evidence="9 12" id="KW-0456">Lyase</keyword>
<evidence type="ECO:0000256" key="11">
    <source>
        <dbReference type="ARBA" id="ARBA00023317"/>
    </source>
</evidence>
<dbReference type="PROSITE" id="PS50222">
    <property type="entry name" value="EF_HAND_2"/>
    <property type="match status" value="1"/>
</dbReference>
<comment type="subunit">
    <text evidence="12">Heterodimer of a large membrane-associated beta subunit and a small pyruvoyl-containing alpha subunit.</text>
</comment>
<dbReference type="SUPFAM" id="SSF49562">
    <property type="entry name" value="C2 domain (Calcium/lipid-binding domain, CaLB)"/>
    <property type="match status" value="2"/>
</dbReference>
<dbReference type="PANTHER" id="PTHR10067">
    <property type="entry name" value="PHOSPHATIDYLSERINE DECARBOXYLASE"/>
    <property type="match status" value="1"/>
</dbReference>
<dbReference type="PANTHER" id="PTHR10067:SF17">
    <property type="entry name" value="PHOSPHATIDYLSERINE DECARBOXYLASE PROENZYME 2"/>
    <property type="match status" value="1"/>
</dbReference>
<dbReference type="HAMAP" id="MF_00663">
    <property type="entry name" value="PS_decarb_PSD_B_type2"/>
    <property type="match status" value="1"/>
</dbReference>
<dbReference type="NCBIfam" id="TIGR00163">
    <property type="entry name" value="PS_decarb"/>
    <property type="match status" value="1"/>
</dbReference>
<dbReference type="PROSITE" id="PS50004">
    <property type="entry name" value="C2"/>
    <property type="match status" value="2"/>
</dbReference>
<feature type="active site" description="Charge relay system; for autoendoproteolytic cleavage activity" evidence="12">
    <location>
        <position position="687"/>
    </location>
</feature>
<dbReference type="OrthoDB" id="67700at2759"/>
<dbReference type="Proteomes" id="UP000193498">
    <property type="component" value="Unassembled WGS sequence"/>
</dbReference>
<evidence type="ECO:0000256" key="12">
    <source>
        <dbReference type="HAMAP-Rule" id="MF_03209"/>
    </source>
</evidence>
<dbReference type="SUPFAM" id="SSF47473">
    <property type="entry name" value="EF-hand"/>
    <property type="match status" value="1"/>
</dbReference>
<dbReference type="GO" id="GO:0005795">
    <property type="term" value="C:Golgi stack"/>
    <property type="evidence" value="ECO:0007669"/>
    <property type="project" value="UniProtKB-UniRule"/>
</dbReference>
<dbReference type="InterPro" id="IPR033177">
    <property type="entry name" value="PSD-B"/>
</dbReference>
<feature type="active site" description="Charge relay system; for autoendoproteolytic cleavage activity" evidence="12">
    <location>
        <position position="834"/>
    </location>
</feature>
<keyword evidence="8 12" id="KW-0594">Phospholipid biosynthesis</keyword>
<feature type="domain" description="C2" evidence="15">
    <location>
        <begin position="230"/>
        <end position="352"/>
    </location>
</feature>
<dbReference type="PROSITE" id="PS00018">
    <property type="entry name" value="EF_HAND_1"/>
    <property type="match status" value="1"/>
</dbReference>
<dbReference type="GO" id="GO:0000139">
    <property type="term" value="C:Golgi membrane"/>
    <property type="evidence" value="ECO:0007669"/>
    <property type="project" value="UniProtKB-SubCell"/>
</dbReference>
<dbReference type="Pfam" id="PF02666">
    <property type="entry name" value="PS_Dcarbxylase"/>
    <property type="match status" value="1"/>
</dbReference>
<evidence type="ECO:0000313" key="17">
    <source>
        <dbReference type="EMBL" id="ORX82756.1"/>
    </source>
</evidence>
<keyword evidence="14" id="KW-1133">Transmembrane helix</keyword>
<feature type="site" description="Cleavage (non-hydrolytic); by autocatalysis" evidence="12">
    <location>
        <begin position="833"/>
        <end position="834"/>
    </location>
</feature>
<dbReference type="InterPro" id="IPR011992">
    <property type="entry name" value="EF-hand-dom_pair"/>
</dbReference>
<dbReference type="Gene3D" id="2.60.40.150">
    <property type="entry name" value="C2 domain"/>
    <property type="match status" value="2"/>
</dbReference>
<evidence type="ECO:0000256" key="6">
    <source>
        <dbReference type="ARBA" id="ARBA00023136"/>
    </source>
</evidence>
<dbReference type="InParanoid" id="A0A1Y1XBE1"/>
<dbReference type="EMBL" id="MCFE01000661">
    <property type="protein sequence ID" value="ORX82756.1"/>
    <property type="molecule type" value="Genomic_DNA"/>
</dbReference>
<dbReference type="GO" id="GO:0016540">
    <property type="term" value="P:protein autoprocessing"/>
    <property type="evidence" value="ECO:0007669"/>
    <property type="project" value="UniProtKB-UniRule"/>
</dbReference>
<dbReference type="STRING" id="1314790.A0A1Y1XBE1"/>
<comment type="cofactor">
    <cofactor evidence="12">
        <name>pyruvate</name>
        <dbReference type="ChEBI" id="CHEBI:15361"/>
    </cofactor>
    <text evidence="12">Binds 1 pyruvoyl group covalently per subunit.</text>
</comment>
<keyword evidence="2 12" id="KW-0444">Lipid biosynthesis</keyword>
<evidence type="ECO:0000256" key="9">
    <source>
        <dbReference type="ARBA" id="ARBA00023239"/>
    </source>
</evidence>
<evidence type="ECO:0000256" key="8">
    <source>
        <dbReference type="ARBA" id="ARBA00023209"/>
    </source>
</evidence>
<evidence type="ECO:0000256" key="14">
    <source>
        <dbReference type="SAM" id="Phobius"/>
    </source>
</evidence>
<keyword evidence="14" id="KW-0812">Transmembrane</keyword>
<evidence type="ECO:0000256" key="4">
    <source>
        <dbReference type="ARBA" id="ARBA00022837"/>
    </source>
</evidence>
<sequence length="876" mass="98990">MAEKICIVLRVEINEGRNLAAKDKSGTSDPFVIVRLGSQKKRTEVIRRDLNPRWDAQFDFSVDASSFPLSVQLICYDKDRITKEYIGETTISTGMLVSGEKPKFWASSQQEILQLVDRKNKKNKVENPGVLSVKYGFYTLELDDATIFKAHKPIWDVLGQYSSTVYKRFYLESGLPLPDSNRSSPSPTRGLGKPEHQPLVHQFPGEAAMEQLLGPILPDSGALSDGNLSDSGNEATLFGIDEKNPLLGVIVIDIVSSSDLPYDKNLTRTSFDMDPFVVITHGRQTFKTRFLRHTLNPVWNERLYFHVRQSYLSHVVKFSVYDHDKFSNNDFIGSYTVTVQELLDLQAQGGENPNMSTRDQIIPLALAKDKWRESFKSTMTIRANFRAAEELRGAFLLALVKEYDTDNNGAMNHKEILSLLEYLQAIAPEKLVDRFFRGCGKSPDTEELSFQEFLPVLETYIKEGNSGSTSDLSGSSKSSDSEGEIEMARHRIFYIDRCPLCHKVDLSWMGDTEIITHVAICSMKDPSVQIDRLMTGDFVTEAYAQRKWFTRAMNRLGYGRYSVGRNNANIIVQDRTTGQLIEEKIPVYIRLGIRLLYKNIASKSAVDTRAIRHLLKSTSLKQGRKFDDPASVRNIRPFIQFHQINEEEILEPIESFKNFNEFFYRKIKPDSRTLASPNPKVAVSPADCRCTCFPTINEATQLWIKGEHFSVARLLGETAAEGQLAQAFDGGSLAIFRLAPQDYHRFHFPVDGRVRPPQPIDGQYFTVNPMAIRSPLDVYGENKRIVSVIESEQFGLVAYVSIGAMMVGSIVLTCEPMQQYSRMDEFGYFAFGGSTIVLLFQKGMIKFDEDLVENSRRSLETLIRMGSSIGTKPGTL</sequence>
<feature type="active site" description="Charge relay system; for autoendoproteolytic cleavage activity" evidence="12">
    <location>
        <position position="747"/>
    </location>
</feature>
<keyword evidence="6 12" id="KW-0472">Membrane</keyword>
<dbReference type="AlphaFoldDB" id="A0A1Y1XBE1"/>
<comment type="pathway">
    <text evidence="1">Lipid metabolism.</text>
</comment>
<name>A0A1Y1XBE1_9FUNG</name>
<evidence type="ECO:0000256" key="7">
    <source>
        <dbReference type="ARBA" id="ARBA00023145"/>
    </source>
</evidence>
<comment type="pathway">
    <text evidence="12">Phospholipid metabolism; phosphatidylethanolamine biosynthesis; phosphatidylethanolamine from CDP-diacylglycerol: step 2/2.</text>
</comment>
<dbReference type="FunCoup" id="A0A1Y1XBE1">
    <property type="interactions" value="110"/>
</dbReference>
<feature type="region of interest" description="Disordered" evidence="13">
    <location>
        <begin position="177"/>
        <end position="197"/>
    </location>
</feature>
<dbReference type="InterPro" id="IPR000008">
    <property type="entry name" value="C2_dom"/>
</dbReference>
<dbReference type="InterPro" id="IPR018247">
    <property type="entry name" value="EF_Hand_1_Ca_BS"/>
</dbReference>
<dbReference type="InterPro" id="IPR003817">
    <property type="entry name" value="PS_Dcarbxylase"/>
</dbReference>
<evidence type="ECO:0000256" key="13">
    <source>
        <dbReference type="SAM" id="MobiDB-lite"/>
    </source>
</evidence>
<comment type="caution">
    <text evidence="17">The sequence shown here is derived from an EMBL/GenBank/DDBJ whole genome shotgun (WGS) entry which is preliminary data.</text>
</comment>
<evidence type="ECO:0000256" key="5">
    <source>
        <dbReference type="ARBA" id="ARBA00023098"/>
    </source>
</evidence>
<evidence type="ECO:0000259" key="15">
    <source>
        <dbReference type="PROSITE" id="PS50004"/>
    </source>
</evidence>